<dbReference type="Proteomes" id="UP001063166">
    <property type="component" value="Unassembled WGS sequence"/>
</dbReference>
<keyword evidence="1" id="KW-0479">Metal-binding</keyword>
<dbReference type="GO" id="GO:0030150">
    <property type="term" value="P:protein import into mitochondrial matrix"/>
    <property type="evidence" value="ECO:0007669"/>
    <property type="project" value="TreeGrafter"/>
</dbReference>
<evidence type="ECO:0000256" key="5">
    <source>
        <dbReference type="SAM" id="MobiDB-lite"/>
    </source>
</evidence>
<feature type="compositionally biased region" description="Pro residues" evidence="5">
    <location>
        <begin position="59"/>
        <end position="75"/>
    </location>
</feature>
<keyword evidence="2 4" id="KW-0863">Zinc-finger</keyword>
<dbReference type="PROSITE" id="PS51501">
    <property type="entry name" value="ZF_DNL"/>
    <property type="match status" value="1"/>
</dbReference>
<keyword evidence="3" id="KW-0862">Zinc</keyword>
<dbReference type="InterPro" id="IPR024158">
    <property type="entry name" value="Mt_import_TIM15"/>
</dbReference>
<dbReference type="GO" id="GO:0051087">
    <property type="term" value="F:protein-folding chaperone binding"/>
    <property type="evidence" value="ECO:0007669"/>
    <property type="project" value="TreeGrafter"/>
</dbReference>
<dbReference type="EMBL" id="BRPK01000013">
    <property type="protein sequence ID" value="GLB43267.1"/>
    <property type="molecule type" value="Genomic_DNA"/>
</dbReference>
<evidence type="ECO:0000256" key="3">
    <source>
        <dbReference type="ARBA" id="ARBA00022833"/>
    </source>
</evidence>
<dbReference type="PANTHER" id="PTHR20922">
    <property type="entry name" value="DNL-TYPE ZINC FINGER PROTEIN"/>
    <property type="match status" value="1"/>
</dbReference>
<name>A0A9P3PUQ3_LYOSH</name>
<evidence type="ECO:0000256" key="4">
    <source>
        <dbReference type="PROSITE-ProRule" id="PRU00834"/>
    </source>
</evidence>
<dbReference type="PANTHER" id="PTHR20922:SF13">
    <property type="entry name" value="DNL-TYPE ZINC FINGER PROTEIN"/>
    <property type="match status" value="1"/>
</dbReference>
<comment type="caution">
    <text evidence="7">The sequence shown here is derived from an EMBL/GenBank/DDBJ whole genome shotgun (WGS) entry which is preliminary data.</text>
</comment>
<dbReference type="OrthoDB" id="512667at2759"/>
<dbReference type="GO" id="GO:0006457">
    <property type="term" value="P:protein folding"/>
    <property type="evidence" value="ECO:0007669"/>
    <property type="project" value="TreeGrafter"/>
</dbReference>
<dbReference type="GO" id="GO:0008270">
    <property type="term" value="F:zinc ion binding"/>
    <property type="evidence" value="ECO:0007669"/>
    <property type="project" value="UniProtKB-KW"/>
</dbReference>
<dbReference type="AlphaFoldDB" id="A0A9P3PUQ3"/>
<proteinExistence type="predicted"/>
<evidence type="ECO:0000256" key="2">
    <source>
        <dbReference type="ARBA" id="ARBA00022771"/>
    </source>
</evidence>
<protein>
    <submittedName>
        <fullName evidence="7">DNL zinc finger</fullName>
    </submittedName>
</protein>
<sequence length="194" mass="21225">MLPSRLFRNTGLPPALRSLITPHTSLHPSIAVQLRFRLGVLPHSLSSAYTTPTPTSTTPNPPAPQRAQPPQPTDPPGEATKREPTTAATLADTTSVQPVPENFEPRLSMTFTCTAPGCGRRSTHQFSRRAYERGVVLVQCPGCENRHLIADHLGWFKDNTQGGKLPTVEDILRERGEKVRRGSVNADGVVEYSE</sequence>
<feature type="region of interest" description="Disordered" evidence="5">
    <location>
        <begin position="47"/>
        <end position="103"/>
    </location>
</feature>
<dbReference type="GO" id="GO:0005739">
    <property type="term" value="C:mitochondrion"/>
    <property type="evidence" value="ECO:0007669"/>
    <property type="project" value="TreeGrafter"/>
</dbReference>
<reference evidence="7" key="1">
    <citation type="submission" date="2022-07" db="EMBL/GenBank/DDBJ databases">
        <title>The genome of Lyophyllum shimeji provides insight into the initial evolution of ectomycorrhizal fungal genome.</title>
        <authorList>
            <person name="Kobayashi Y."/>
            <person name="Shibata T."/>
            <person name="Hirakawa H."/>
            <person name="Shigenobu S."/>
            <person name="Nishiyama T."/>
            <person name="Yamada A."/>
            <person name="Hasebe M."/>
            <person name="Kawaguchi M."/>
        </authorList>
    </citation>
    <scope>NUCLEOTIDE SEQUENCE</scope>
    <source>
        <strain evidence="7">AT787</strain>
    </source>
</reference>
<dbReference type="GO" id="GO:0050821">
    <property type="term" value="P:protein stabilization"/>
    <property type="evidence" value="ECO:0007669"/>
    <property type="project" value="TreeGrafter"/>
</dbReference>
<dbReference type="InterPro" id="IPR007853">
    <property type="entry name" value="Znf_DNL-typ"/>
</dbReference>
<organism evidence="7 8">
    <name type="scientific">Lyophyllum shimeji</name>
    <name type="common">Hon-shimeji</name>
    <name type="synonym">Tricholoma shimeji</name>
    <dbReference type="NCBI Taxonomy" id="47721"/>
    <lineage>
        <taxon>Eukaryota</taxon>
        <taxon>Fungi</taxon>
        <taxon>Dikarya</taxon>
        <taxon>Basidiomycota</taxon>
        <taxon>Agaricomycotina</taxon>
        <taxon>Agaricomycetes</taxon>
        <taxon>Agaricomycetidae</taxon>
        <taxon>Agaricales</taxon>
        <taxon>Tricholomatineae</taxon>
        <taxon>Lyophyllaceae</taxon>
        <taxon>Lyophyllum</taxon>
    </lineage>
</organism>
<evidence type="ECO:0000256" key="1">
    <source>
        <dbReference type="ARBA" id="ARBA00022723"/>
    </source>
</evidence>
<feature type="domain" description="DNL-type" evidence="6">
    <location>
        <begin position="104"/>
        <end position="194"/>
    </location>
</feature>
<dbReference type="Pfam" id="PF05180">
    <property type="entry name" value="zf-DNL"/>
    <property type="match status" value="1"/>
</dbReference>
<evidence type="ECO:0000313" key="7">
    <source>
        <dbReference type="EMBL" id="GLB43267.1"/>
    </source>
</evidence>
<feature type="compositionally biased region" description="Polar residues" evidence="5">
    <location>
        <begin position="86"/>
        <end position="97"/>
    </location>
</feature>
<gene>
    <name evidence="7" type="ORF">LshimejAT787_1301680</name>
</gene>
<accession>A0A9P3PUQ3</accession>
<evidence type="ECO:0000313" key="8">
    <source>
        <dbReference type="Proteomes" id="UP001063166"/>
    </source>
</evidence>
<keyword evidence="8" id="KW-1185">Reference proteome</keyword>
<evidence type="ECO:0000259" key="6">
    <source>
        <dbReference type="PROSITE" id="PS51501"/>
    </source>
</evidence>